<evidence type="ECO:0000313" key="6">
    <source>
        <dbReference type="Proteomes" id="UP000187209"/>
    </source>
</evidence>
<dbReference type="InterPro" id="IPR051938">
    <property type="entry name" value="Apopto_cytoskel_mod"/>
</dbReference>
<reference evidence="5 6" key="1">
    <citation type="submission" date="2016-11" db="EMBL/GenBank/DDBJ databases">
        <title>The macronuclear genome of Stentor coeruleus: a giant cell with tiny introns.</title>
        <authorList>
            <person name="Slabodnick M."/>
            <person name="Ruby J.G."/>
            <person name="Reiff S.B."/>
            <person name="Swart E.C."/>
            <person name="Gosai S."/>
            <person name="Prabakaran S."/>
            <person name="Witkowska E."/>
            <person name="Larue G.E."/>
            <person name="Fisher S."/>
            <person name="Freeman R.M."/>
            <person name="Gunawardena J."/>
            <person name="Chu W."/>
            <person name="Stover N.A."/>
            <person name="Gregory B.D."/>
            <person name="Nowacki M."/>
            <person name="Derisi J."/>
            <person name="Roy S.W."/>
            <person name="Marshall W.F."/>
            <person name="Sood P."/>
        </authorList>
    </citation>
    <scope>NUCLEOTIDE SEQUENCE [LARGE SCALE GENOMIC DNA]</scope>
    <source>
        <strain evidence="5">WM001</strain>
    </source>
</reference>
<evidence type="ECO:0000259" key="4">
    <source>
        <dbReference type="PROSITE" id="PS50076"/>
    </source>
</evidence>
<keyword evidence="3" id="KW-1133">Transmembrane helix</keyword>
<dbReference type="Gene3D" id="1.10.287.110">
    <property type="entry name" value="DnaJ domain"/>
    <property type="match status" value="1"/>
</dbReference>
<protein>
    <recommendedName>
        <fullName evidence="4">J domain-containing protein</fullName>
    </recommendedName>
</protein>
<dbReference type="CDD" id="cd06257">
    <property type="entry name" value="DnaJ"/>
    <property type="match status" value="1"/>
</dbReference>
<comment type="caution">
    <text evidence="5">The sequence shown here is derived from an EMBL/GenBank/DDBJ whole genome shotgun (WGS) entry which is preliminary data.</text>
</comment>
<proteinExistence type="predicted"/>
<dbReference type="PANTHER" id="PTHR44145">
    <property type="entry name" value="DNAJ HOMOLOG SUBFAMILY A MEMBER 3, MITOCHONDRIAL"/>
    <property type="match status" value="1"/>
</dbReference>
<dbReference type="PROSITE" id="PS00636">
    <property type="entry name" value="DNAJ_1"/>
    <property type="match status" value="1"/>
</dbReference>
<feature type="domain" description="J" evidence="4">
    <location>
        <begin position="17"/>
        <end position="79"/>
    </location>
</feature>
<feature type="transmembrane region" description="Helical" evidence="3">
    <location>
        <begin position="229"/>
        <end position="250"/>
    </location>
</feature>
<dbReference type="InterPro" id="IPR001623">
    <property type="entry name" value="DnaJ_domain"/>
</dbReference>
<name>A0A1R2CTQ8_9CILI</name>
<dbReference type="Pfam" id="PF00226">
    <property type="entry name" value="DnaJ"/>
    <property type="match status" value="1"/>
</dbReference>
<evidence type="ECO:0000313" key="5">
    <source>
        <dbReference type="EMBL" id="OMJ92404.1"/>
    </source>
</evidence>
<evidence type="ECO:0000256" key="1">
    <source>
        <dbReference type="ARBA" id="ARBA00023186"/>
    </source>
</evidence>
<sequence length="294" mass="34957">MIGKLLRSIGNNFTSKDYYKILNVAPTATKTEIRSAYLKLAKQYHPDSPTGNEEKFKQLGEAWSVLGNENGRSEYDAMRTAGSKYGDYAQWNNSGNSNYGNTKNDNYNDPFYQWSQQNKGRSGTGFNPYGQNFDEFFRDQATKNTKTKKTKRKTEYYEYYDPRTGRRVFYSFTKSKNNNDDYEDSYQNQKDNKKRKTNEEFEEFINEFSKGWKKDDWQERESKSVAMDFFIGTSFFFIIIVTASFLYGIFKRREMNGYYRDPSYDMRNTSNRNNERDHVWDEFAREMYRKGPPK</sequence>
<dbReference type="InterPro" id="IPR018253">
    <property type="entry name" value="DnaJ_domain_CS"/>
</dbReference>
<keyword evidence="3" id="KW-0472">Membrane</keyword>
<keyword evidence="1" id="KW-0143">Chaperone</keyword>
<dbReference type="EMBL" id="MPUH01000062">
    <property type="protein sequence ID" value="OMJ92404.1"/>
    <property type="molecule type" value="Genomic_DNA"/>
</dbReference>
<organism evidence="5 6">
    <name type="scientific">Stentor coeruleus</name>
    <dbReference type="NCBI Taxonomy" id="5963"/>
    <lineage>
        <taxon>Eukaryota</taxon>
        <taxon>Sar</taxon>
        <taxon>Alveolata</taxon>
        <taxon>Ciliophora</taxon>
        <taxon>Postciliodesmatophora</taxon>
        <taxon>Heterotrichea</taxon>
        <taxon>Heterotrichida</taxon>
        <taxon>Stentoridae</taxon>
        <taxon>Stentor</taxon>
    </lineage>
</organism>
<dbReference type="PRINTS" id="PR00625">
    <property type="entry name" value="JDOMAIN"/>
</dbReference>
<dbReference type="InterPro" id="IPR036869">
    <property type="entry name" value="J_dom_sf"/>
</dbReference>
<dbReference type="SMART" id="SM00271">
    <property type="entry name" value="DnaJ"/>
    <property type="match status" value="1"/>
</dbReference>
<dbReference type="SUPFAM" id="SSF46565">
    <property type="entry name" value="Chaperone J-domain"/>
    <property type="match status" value="1"/>
</dbReference>
<evidence type="ECO:0000256" key="2">
    <source>
        <dbReference type="SAM" id="MobiDB-lite"/>
    </source>
</evidence>
<dbReference type="AlphaFoldDB" id="A0A1R2CTQ8"/>
<dbReference type="PROSITE" id="PS50076">
    <property type="entry name" value="DNAJ_2"/>
    <property type="match status" value="1"/>
</dbReference>
<gene>
    <name evidence="5" type="ORF">SteCoe_4851</name>
</gene>
<dbReference type="PANTHER" id="PTHR44145:SF3">
    <property type="entry name" value="DNAJ HOMOLOG SUBFAMILY A MEMBER 3, MITOCHONDRIAL"/>
    <property type="match status" value="1"/>
</dbReference>
<evidence type="ECO:0000256" key="3">
    <source>
        <dbReference type="SAM" id="Phobius"/>
    </source>
</evidence>
<feature type="region of interest" description="Disordered" evidence="2">
    <location>
        <begin position="175"/>
        <end position="197"/>
    </location>
</feature>
<keyword evidence="6" id="KW-1185">Reference proteome</keyword>
<dbReference type="Proteomes" id="UP000187209">
    <property type="component" value="Unassembled WGS sequence"/>
</dbReference>
<accession>A0A1R2CTQ8</accession>
<dbReference type="OrthoDB" id="307117at2759"/>
<keyword evidence="3" id="KW-0812">Transmembrane</keyword>